<dbReference type="InterPro" id="IPR023252">
    <property type="entry name" value="Aurora_borealis_protein"/>
</dbReference>
<evidence type="ECO:0000313" key="8">
    <source>
        <dbReference type="WBParaSite" id="TREG1_103440.1"/>
    </source>
</evidence>
<evidence type="ECO:0000313" key="7">
    <source>
        <dbReference type="Proteomes" id="UP000050795"/>
    </source>
</evidence>
<feature type="compositionally biased region" description="Low complexity" evidence="6">
    <location>
        <begin position="257"/>
        <end position="270"/>
    </location>
</feature>
<dbReference type="WBParaSite" id="TREG1_103440.2">
    <property type="protein sequence ID" value="TREG1_103440.2"/>
    <property type="gene ID" value="TREG1_103440"/>
</dbReference>
<feature type="region of interest" description="Disordered" evidence="6">
    <location>
        <begin position="136"/>
        <end position="157"/>
    </location>
</feature>
<dbReference type="PANTHER" id="PTHR14728">
    <property type="entry name" value="PROTEIN AURORA BOREALIS"/>
    <property type="match status" value="1"/>
</dbReference>
<feature type="region of interest" description="Disordered" evidence="6">
    <location>
        <begin position="254"/>
        <end position="274"/>
    </location>
</feature>
<dbReference type="WBParaSite" id="TREG1_103440.3">
    <property type="protein sequence ID" value="TREG1_103440.3"/>
    <property type="gene ID" value="TREG1_103440"/>
</dbReference>
<keyword evidence="4" id="KW-0498">Mitosis</keyword>
<evidence type="ECO:0000313" key="9">
    <source>
        <dbReference type="WBParaSite" id="TREG1_103440.2"/>
    </source>
</evidence>
<dbReference type="GO" id="GO:0005634">
    <property type="term" value="C:nucleus"/>
    <property type="evidence" value="ECO:0007669"/>
    <property type="project" value="TreeGrafter"/>
</dbReference>
<dbReference type="WBParaSite" id="TREG1_103440.1">
    <property type="protein sequence ID" value="TREG1_103440.1"/>
    <property type="gene ID" value="TREG1_103440"/>
</dbReference>
<dbReference type="AlphaFoldDB" id="A0AA85IRS5"/>
<evidence type="ECO:0000256" key="5">
    <source>
        <dbReference type="ARBA" id="ARBA00023306"/>
    </source>
</evidence>
<feature type="compositionally biased region" description="Low complexity" evidence="6">
    <location>
        <begin position="139"/>
        <end position="157"/>
    </location>
</feature>
<dbReference type="Proteomes" id="UP000050795">
    <property type="component" value="Unassembled WGS sequence"/>
</dbReference>
<keyword evidence="7" id="KW-1185">Reference proteome</keyword>
<keyword evidence="3" id="KW-0132">Cell division</keyword>
<evidence type="ECO:0000256" key="6">
    <source>
        <dbReference type="SAM" id="MobiDB-lite"/>
    </source>
</evidence>
<evidence type="ECO:0000256" key="3">
    <source>
        <dbReference type="ARBA" id="ARBA00022618"/>
    </source>
</evidence>
<protein>
    <recommendedName>
        <fullName evidence="2">Protein aurora borealis</fullName>
    </recommendedName>
</protein>
<evidence type="ECO:0000256" key="1">
    <source>
        <dbReference type="ARBA" id="ARBA00010963"/>
    </source>
</evidence>
<evidence type="ECO:0000256" key="4">
    <source>
        <dbReference type="ARBA" id="ARBA00022776"/>
    </source>
</evidence>
<name>A0AA85IRS5_TRIRE</name>
<dbReference type="Pfam" id="PF15280">
    <property type="entry name" value="BORA_N"/>
    <property type="match status" value="1"/>
</dbReference>
<dbReference type="WBParaSite" id="TREG1_103440.4">
    <property type="protein sequence ID" value="TREG1_103440.4"/>
    <property type="gene ID" value="TREG1_103440"/>
</dbReference>
<dbReference type="PANTHER" id="PTHR14728:SF2">
    <property type="entry name" value="PROTEIN AURORA BOREALIS"/>
    <property type="match status" value="1"/>
</dbReference>
<reference evidence="7" key="1">
    <citation type="submission" date="2022-06" db="EMBL/GenBank/DDBJ databases">
        <authorList>
            <person name="Berger JAMES D."/>
            <person name="Berger JAMES D."/>
        </authorList>
    </citation>
    <scope>NUCLEOTIDE SEQUENCE [LARGE SCALE GENOMIC DNA]</scope>
</reference>
<dbReference type="GO" id="GO:0007088">
    <property type="term" value="P:regulation of mitotic nuclear division"/>
    <property type="evidence" value="ECO:0007669"/>
    <property type="project" value="TreeGrafter"/>
</dbReference>
<sequence length="553" mass="60556">MENSGLATPVKISPYGDEFGITTPSGGLIFNPFHKEFLNRVGQVNFSPGIFAYNPSPIGKSGSRRNTPSRKNAPFNLSPDIQGDLFPADIDENPILQLKLQEKLDTQCDDEIQNTIHSFFKNHLIAPSPDTFVDSPSKSHTSLLPRTSSLLPTATPLGKKKKNSYMLENNSNPMCEVAVQTAISMPPSFDFESIMRNVLEQNHSTTDSANQKSIIKLKRTSTELESLTDNQLHSDLKSAPVISNISLSACSVHRPVSSNSNNANSNNSASIQRRNSRHWLSRRSLFSDSSEANEEHDYAVLDGDELNEQRTLTSSDDLSNRCHRADSSSIQPTCSTYLSSTQMENPCTKFSVEKFCPNETNCSLIKETAALQMCLPASWADTGISDDDDNDDDDDSCDGATHNEDGVSNATDLDNSVNMRTLNGTTIEHTNKNDASYNSLDVVSCGGCYSRPMHLSIEYCSSQMNSPKQSDQHFRCGSTSPGVCYTDISFHSPDLSPILPAARQINNNSVAFLLNSVEGKNTPDTQLNGLSDSSHEVPMPAKCLFPTNLNKSN</sequence>
<comment type="similarity">
    <text evidence="1">Belongs to the BORA family.</text>
</comment>
<feature type="region of interest" description="Disordered" evidence="6">
    <location>
        <begin position="57"/>
        <end position="78"/>
    </location>
</feature>
<dbReference type="GO" id="GO:0051301">
    <property type="term" value="P:cell division"/>
    <property type="evidence" value="ECO:0007669"/>
    <property type="project" value="UniProtKB-KW"/>
</dbReference>
<proteinExistence type="inferred from homology"/>
<keyword evidence="5" id="KW-0131">Cell cycle</keyword>
<organism evidence="7 9">
    <name type="scientific">Trichobilharzia regenti</name>
    <name type="common">Nasal bird schistosome</name>
    <dbReference type="NCBI Taxonomy" id="157069"/>
    <lineage>
        <taxon>Eukaryota</taxon>
        <taxon>Metazoa</taxon>
        <taxon>Spiralia</taxon>
        <taxon>Lophotrochozoa</taxon>
        <taxon>Platyhelminthes</taxon>
        <taxon>Trematoda</taxon>
        <taxon>Digenea</taxon>
        <taxon>Strigeidida</taxon>
        <taxon>Schistosomatoidea</taxon>
        <taxon>Schistosomatidae</taxon>
        <taxon>Trichobilharzia</taxon>
    </lineage>
</organism>
<dbReference type="GO" id="GO:0060236">
    <property type="term" value="P:regulation of mitotic spindle organization"/>
    <property type="evidence" value="ECO:0007669"/>
    <property type="project" value="TreeGrafter"/>
</dbReference>
<accession>A0AA85IRS5</accession>
<dbReference type="GO" id="GO:0019901">
    <property type="term" value="F:protein kinase binding"/>
    <property type="evidence" value="ECO:0007669"/>
    <property type="project" value="TreeGrafter"/>
</dbReference>
<feature type="region of interest" description="Disordered" evidence="6">
    <location>
        <begin position="385"/>
        <end position="414"/>
    </location>
</feature>
<dbReference type="GO" id="GO:0005737">
    <property type="term" value="C:cytoplasm"/>
    <property type="evidence" value="ECO:0007669"/>
    <property type="project" value="TreeGrafter"/>
</dbReference>
<feature type="compositionally biased region" description="Acidic residues" evidence="6">
    <location>
        <begin position="385"/>
        <end position="397"/>
    </location>
</feature>
<evidence type="ECO:0000256" key="2">
    <source>
        <dbReference type="ARBA" id="ARBA00020055"/>
    </source>
</evidence>
<reference evidence="8 9" key="2">
    <citation type="submission" date="2023-11" db="UniProtKB">
        <authorList>
            <consortium name="WormBaseParasite"/>
        </authorList>
    </citation>
    <scope>IDENTIFICATION</scope>
</reference>